<evidence type="ECO:0000256" key="1">
    <source>
        <dbReference type="SAM" id="MobiDB-lite"/>
    </source>
</evidence>
<dbReference type="RefSeq" id="WP_244863776.1">
    <property type="nucleotide sequence ID" value="NZ_BOVJ01000189.1"/>
</dbReference>
<evidence type="ECO:0000256" key="2">
    <source>
        <dbReference type="SAM" id="SignalP"/>
    </source>
</evidence>
<accession>A0ABQ4NEB5</accession>
<proteinExistence type="predicted"/>
<evidence type="ECO:0000313" key="4">
    <source>
        <dbReference type="Proteomes" id="UP000680304"/>
    </source>
</evidence>
<feature type="compositionally biased region" description="Basic and acidic residues" evidence="1">
    <location>
        <begin position="34"/>
        <end position="81"/>
    </location>
</feature>
<dbReference type="PROSITE" id="PS51257">
    <property type="entry name" value="PROKAR_LIPOPROTEIN"/>
    <property type="match status" value="1"/>
</dbReference>
<keyword evidence="4" id="KW-1185">Reference proteome</keyword>
<keyword evidence="2" id="KW-0732">Signal</keyword>
<sequence length="315" mass="34058">MKRNMIWIPAILILVLLSACGNGNGHSVPTGHESGSEEAHEKHAGGHGGEDTGSHVGERADNHEGEDGHGAHGEHGAHDADEQADSGRFQASFTFGGDGAEASENAELTVQITDRNGNPVNDFDLNHEKLLHLIIVNRDLSFYNHIHPDFIGDGKFTVATSFPEGGDYKLFADFVPKGEAGLTLSDWVNVKGKASGHKAVEADPELVKEVNGKQIELAISSTKPKEDATLTFTIRDAETKQGIDDLEPYLGAVGHVVILSADAEQYIHVHPLDEKSTGPEAQFMTEFPVAGLYKIWGEFQHRGKVFTVPFVVEVK</sequence>
<feature type="signal peptide" evidence="2">
    <location>
        <begin position="1"/>
        <end position="21"/>
    </location>
</feature>
<dbReference type="Proteomes" id="UP000680304">
    <property type="component" value="Unassembled WGS sequence"/>
</dbReference>
<comment type="caution">
    <text evidence="3">The sequence shown here is derived from an EMBL/GenBank/DDBJ whole genome shotgun (WGS) entry which is preliminary data.</text>
</comment>
<gene>
    <name evidence="3" type="ORF">PACILC2_50990</name>
</gene>
<dbReference type="EMBL" id="BOVJ01000189">
    <property type="protein sequence ID" value="GIQ66531.1"/>
    <property type="molecule type" value="Genomic_DNA"/>
</dbReference>
<evidence type="ECO:0008006" key="5">
    <source>
        <dbReference type="Google" id="ProtNLM"/>
    </source>
</evidence>
<evidence type="ECO:0000313" key="3">
    <source>
        <dbReference type="EMBL" id="GIQ66531.1"/>
    </source>
</evidence>
<feature type="region of interest" description="Disordered" evidence="1">
    <location>
        <begin position="27"/>
        <end position="82"/>
    </location>
</feature>
<organism evidence="3 4">
    <name type="scientific">Paenibacillus cisolokensis</name>
    <dbReference type="NCBI Taxonomy" id="1658519"/>
    <lineage>
        <taxon>Bacteria</taxon>
        <taxon>Bacillati</taxon>
        <taxon>Bacillota</taxon>
        <taxon>Bacilli</taxon>
        <taxon>Bacillales</taxon>
        <taxon>Paenibacillaceae</taxon>
        <taxon>Paenibacillus</taxon>
    </lineage>
</organism>
<name>A0ABQ4NEB5_9BACL</name>
<protein>
    <recommendedName>
        <fullName evidence="5">Secreted protein</fullName>
    </recommendedName>
</protein>
<feature type="chain" id="PRO_5046613700" description="Secreted protein" evidence="2">
    <location>
        <begin position="22"/>
        <end position="315"/>
    </location>
</feature>
<reference evidence="3 4" key="1">
    <citation type="submission" date="2021-04" db="EMBL/GenBank/DDBJ databases">
        <title>Draft genome sequence of Paenibacillus cisolokensis, LC2-13A.</title>
        <authorList>
            <person name="Uke A."/>
            <person name="Chhe C."/>
            <person name="Baramee S."/>
            <person name="Kosugi A."/>
        </authorList>
    </citation>
    <scope>NUCLEOTIDE SEQUENCE [LARGE SCALE GENOMIC DNA]</scope>
    <source>
        <strain evidence="3 4">LC2-13A</strain>
    </source>
</reference>